<evidence type="ECO:0000256" key="3">
    <source>
        <dbReference type="ARBA" id="ARBA00022989"/>
    </source>
</evidence>
<feature type="domain" description="Major facilitator superfamily (MFS) profile" evidence="7">
    <location>
        <begin position="39"/>
        <end position="471"/>
    </location>
</feature>
<feature type="transmembrane region" description="Helical" evidence="6">
    <location>
        <begin position="375"/>
        <end position="395"/>
    </location>
</feature>
<dbReference type="InterPro" id="IPR036259">
    <property type="entry name" value="MFS_trans_sf"/>
</dbReference>
<gene>
    <name evidence="8" type="ORF">MNEG_6336</name>
</gene>
<dbReference type="Proteomes" id="UP000054498">
    <property type="component" value="Unassembled WGS sequence"/>
</dbReference>
<dbReference type="EMBL" id="KK101238">
    <property type="protein sequence ID" value="KIZ01625.1"/>
    <property type="molecule type" value="Genomic_DNA"/>
</dbReference>
<accession>A0A0D2MES1</accession>
<feature type="transmembrane region" description="Helical" evidence="6">
    <location>
        <begin position="447"/>
        <end position="466"/>
    </location>
</feature>
<evidence type="ECO:0000313" key="9">
    <source>
        <dbReference type="Proteomes" id="UP000054498"/>
    </source>
</evidence>
<feature type="transmembrane region" description="Helical" evidence="6">
    <location>
        <begin position="40"/>
        <end position="65"/>
    </location>
</feature>
<evidence type="ECO:0000256" key="6">
    <source>
        <dbReference type="SAM" id="Phobius"/>
    </source>
</evidence>
<feature type="transmembrane region" description="Helical" evidence="6">
    <location>
        <begin position="283"/>
        <end position="301"/>
    </location>
</feature>
<dbReference type="Gene3D" id="1.20.1250.20">
    <property type="entry name" value="MFS general substrate transporter like domains"/>
    <property type="match status" value="1"/>
</dbReference>
<dbReference type="InterPro" id="IPR020846">
    <property type="entry name" value="MFS_dom"/>
</dbReference>
<feature type="transmembrane region" description="Helical" evidence="6">
    <location>
        <begin position="131"/>
        <end position="150"/>
    </location>
</feature>
<name>A0A0D2MES1_9CHLO</name>
<keyword evidence="2 6" id="KW-0812">Transmembrane</keyword>
<protein>
    <recommendedName>
        <fullName evidence="7">Major facilitator superfamily (MFS) profile domain-containing protein</fullName>
    </recommendedName>
</protein>
<keyword evidence="4 6" id="KW-0472">Membrane</keyword>
<reference evidence="8 9" key="1">
    <citation type="journal article" date="2013" name="BMC Genomics">
        <title>Reconstruction of the lipid metabolism for the microalga Monoraphidium neglectum from its genome sequence reveals characteristics suitable for biofuel production.</title>
        <authorList>
            <person name="Bogen C."/>
            <person name="Al-Dilaimi A."/>
            <person name="Albersmeier A."/>
            <person name="Wichmann J."/>
            <person name="Grundmann M."/>
            <person name="Rupp O."/>
            <person name="Lauersen K.J."/>
            <person name="Blifernez-Klassen O."/>
            <person name="Kalinowski J."/>
            <person name="Goesmann A."/>
            <person name="Mussgnug J.H."/>
            <person name="Kruse O."/>
        </authorList>
    </citation>
    <scope>NUCLEOTIDE SEQUENCE [LARGE SCALE GENOMIC DNA]</scope>
    <source>
        <strain evidence="8 9">SAG 48.87</strain>
    </source>
</reference>
<feature type="transmembrane region" description="Helical" evidence="6">
    <location>
        <begin position="195"/>
        <end position="215"/>
    </location>
</feature>
<evidence type="ECO:0000313" key="8">
    <source>
        <dbReference type="EMBL" id="KIZ01625.1"/>
    </source>
</evidence>
<organism evidence="8 9">
    <name type="scientific">Monoraphidium neglectum</name>
    <dbReference type="NCBI Taxonomy" id="145388"/>
    <lineage>
        <taxon>Eukaryota</taxon>
        <taxon>Viridiplantae</taxon>
        <taxon>Chlorophyta</taxon>
        <taxon>core chlorophytes</taxon>
        <taxon>Chlorophyceae</taxon>
        <taxon>CS clade</taxon>
        <taxon>Sphaeropleales</taxon>
        <taxon>Selenastraceae</taxon>
        <taxon>Monoraphidium</taxon>
    </lineage>
</organism>
<dbReference type="AlphaFoldDB" id="A0A0D2MES1"/>
<dbReference type="PROSITE" id="PS50850">
    <property type="entry name" value="MFS"/>
    <property type="match status" value="1"/>
</dbReference>
<evidence type="ECO:0000256" key="5">
    <source>
        <dbReference type="SAM" id="MobiDB-lite"/>
    </source>
</evidence>
<sequence length="563" mass="57173">MGGEAARDTEAATPRLGATCPAPLVADDASLGAVLWRSGLWRILVVLLVWSVGFSTLLPITPTIFTNFFASRLARQSVDCEATPELPACVDAHAQVVQWSSLTSFVSNSVVSFLFQPLVGDASDRYGRKPFLVAAFVLALLPSAVVVAHLTVPSPGDLLLLYYPASAVSGVVSAIVVCLSYCADKLPARHRTAGFGLIIAAFSLGFVAGPVAGAALSARSAALLALAATAGCAAAVALAVPESLPPAVAALGRQRRAAHPRTHPLNAALSLGRSWALINSRSFFRRLALCLAILGIVQGGVEQTLVQYLQLTLGFTTRDQGALFATLGATNLVVQVLVLPVLVPLLGEKKLLVLGLAVSAVEQALLAVAAAKWQALGAIALGSIAGVSFPAISAMKANHCSDDEQGLVQGALGGLRALSTGLGPLLYSALFAACTTTGGALSGRPGLVFWASAALTAASLAVAVTVRVPEAPAAAAAATTGEEVGVVAAFDAEVAIGAEAAAEPAGPFHLKVDCGGPGGGGDRDGDGKGDAAASPDQRRRPRPRGAAWGAEERAPLLPEGARR</sequence>
<evidence type="ECO:0000256" key="1">
    <source>
        <dbReference type="ARBA" id="ARBA00004141"/>
    </source>
</evidence>
<evidence type="ECO:0000256" key="2">
    <source>
        <dbReference type="ARBA" id="ARBA00022692"/>
    </source>
</evidence>
<dbReference type="PROSITE" id="PS00216">
    <property type="entry name" value="SUGAR_TRANSPORT_1"/>
    <property type="match status" value="1"/>
</dbReference>
<feature type="transmembrane region" description="Helical" evidence="6">
    <location>
        <begin position="407"/>
        <end position="427"/>
    </location>
</feature>
<feature type="transmembrane region" description="Helical" evidence="6">
    <location>
        <begin position="351"/>
        <end position="369"/>
    </location>
</feature>
<dbReference type="RefSeq" id="XP_013900644.1">
    <property type="nucleotide sequence ID" value="XM_014045190.1"/>
</dbReference>
<dbReference type="PANTHER" id="PTHR23507:SF1">
    <property type="entry name" value="FI18259P1-RELATED"/>
    <property type="match status" value="1"/>
</dbReference>
<dbReference type="GeneID" id="25739212"/>
<dbReference type="STRING" id="145388.A0A0D2MES1"/>
<dbReference type="OrthoDB" id="419616at2759"/>
<dbReference type="KEGG" id="mng:MNEG_6336"/>
<proteinExistence type="predicted"/>
<dbReference type="GO" id="GO:0016020">
    <property type="term" value="C:membrane"/>
    <property type="evidence" value="ECO:0007669"/>
    <property type="project" value="UniProtKB-SubCell"/>
</dbReference>
<feature type="region of interest" description="Disordered" evidence="5">
    <location>
        <begin position="507"/>
        <end position="563"/>
    </location>
</feature>
<evidence type="ECO:0000256" key="4">
    <source>
        <dbReference type="ARBA" id="ARBA00023136"/>
    </source>
</evidence>
<dbReference type="SUPFAM" id="SSF103473">
    <property type="entry name" value="MFS general substrate transporter"/>
    <property type="match status" value="1"/>
</dbReference>
<dbReference type="Pfam" id="PF07690">
    <property type="entry name" value="MFS_1"/>
    <property type="match status" value="1"/>
</dbReference>
<dbReference type="GO" id="GO:0022857">
    <property type="term" value="F:transmembrane transporter activity"/>
    <property type="evidence" value="ECO:0007669"/>
    <property type="project" value="InterPro"/>
</dbReference>
<evidence type="ECO:0000259" key="7">
    <source>
        <dbReference type="PROSITE" id="PS50850"/>
    </source>
</evidence>
<feature type="transmembrane region" description="Helical" evidence="6">
    <location>
        <begin position="162"/>
        <end position="183"/>
    </location>
</feature>
<feature type="transmembrane region" description="Helical" evidence="6">
    <location>
        <begin position="321"/>
        <end position="344"/>
    </location>
</feature>
<comment type="subcellular location">
    <subcellularLocation>
        <location evidence="1">Membrane</location>
        <topology evidence="1">Multi-pass membrane protein</topology>
    </subcellularLocation>
</comment>
<keyword evidence="3 6" id="KW-1133">Transmembrane helix</keyword>
<feature type="compositionally biased region" description="Basic and acidic residues" evidence="5">
    <location>
        <begin position="550"/>
        <end position="563"/>
    </location>
</feature>
<dbReference type="InterPro" id="IPR005829">
    <property type="entry name" value="Sugar_transporter_CS"/>
</dbReference>
<keyword evidence="9" id="KW-1185">Reference proteome</keyword>
<dbReference type="InterPro" id="IPR011701">
    <property type="entry name" value="MFS"/>
</dbReference>
<dbReference type="PANTHER" id="PTHR23507">
    <property type="entry name" value="ZGC:174356"/>
    <property type="match status" value="1"/>
</dbReference>